<dbReference type="EMBL" id="JH370137">
    <property type="protein sequence ID" value="ELA41902.1"/>
    <property type="molecule type" value="Genomic_DNA"/>
</dbReference>
<reference evidence="2" key="1">
    <citation type="submission" date="2011-05" db="EMBL/GenBank/DDBJ databases">
        <title>The genome sequence of Vittaforma corneae strain ATCC 50505.</title>
        <authorList>
            <consortium name="The Broad Institute Genome Sequencing Platform"/>
            <person name="Cuomo C."/>
            <person name="Didier E."/>
            <person name="Bowers L."/>
            <person name="Young S.K."/>
            <person name="Zeng Q."/>
            <person name="Gargeya S."/>
            <person name="Fitzgerald M."/>
            <person name="Haas B."/>
            <person name="Abouelleil A."/>
            <person name="Alvarado L."/>
            <person name="Arachchi H.M."/>
            <person name="Berlin A."/>
            <person name="Chapman S.B."/>
            <person name="Gearin G."/>
            <person name="Goldberg J."/>
            <person name="Griggs A."/>
            <person name="Gujja S."/>
            <person name="Hansen M."/>
            <person name="Heiman D."/>
            <person name="Howarth C."/>
            <person name="Larimer J."/>
            <person name="Lui A."/>
            <person name="MacDonald P.J.P."/>
            <person name="McCowen C."/>
            <person name="Montmayeur A."/>
            <person name="Murphy C."/>
            <person name="Neiman D."/>
            <person name="Pearson M."/>
            <person name="Priest M."/>
            <person name="Roberts A."/>
            <person name="Saif S."/>
            <person name="Shea T."/>
            <person name="Sisk P."/>
            <person name="Stolte C."/>
            <person name="Sykes S."/>
            <person name="Wortman J."/>
            <person name="Nusbaum C."/>
            <person name="Birren B."/>
        </authorList>
    </citation>
    <scope>NUCLEOTIDE SEQUENCE [LARGE SCALE GENOMIC DNA]</scope>
    <source>
        <strain evidence="2">ATCC 50505</strain>
    </source>
</reference>
<dbReference type="RefSeq" id="XP_007604532.1">
    <property type="nucleotide sequence ID" value="XM_007604470.1"/>
</dbReference>
<evidence type="ECO:0000313" key="1">
    <source>
        <dbReference type="EMBL" id="ELA41902.1"/>
    </source>
</evidence>
<name>L2GNK5_VITCO</name>
<dbReference type="InParanoid" id="L2GNK5"/>
<keyword evidence="2" id="KW-1185">Reference proteome</keyword>
<dbReference type="VEuPathDB" id="MicrosporidiaDB:VICG_01086"/>
<dbReference type="Proteomes" id="UP000011082">
    <property type="component" value="Unassembled WGS sequence"/>
</dbReference>
<accession>L2GNK5</accession>
<dbReference type="AlphaFoldDB" id="L2GNK5"/>
<proteinExistence type="predicted"/>
<organism evidence="1 2">
    <name type="scientific">Vittaforma corneae (strain ATCC 50505)</name>
    <name type="common">Microsporidian parasite</name>
    <name type="synonym">Nosema corneum</name>
    <dbReference type="NCBI Taxonomy" id="993615"/>
    <lineage>
        <taxon>Eukaryota</taxon>
        <taxon>Fungi</taxon>
        <taxon>Fungi incertae sedis</taxon>
        <taxon>Microsporidia</taxon>
        <taxon>Nosematidae</taxon>
        <taxon>Vittaforma</taxon>
    </lineage>
</organism>
<gene>
    <name evidence="1" type="ORF">VICG_01086</name>
</gene>
<sequence length="274" mass="31944">MSLISRLYLINLDKNDNFAKKRREMILRFIASLGKTEVKETAESLQEMDPQTSKEVQVSTKQKDLGNNLVERLKTIEIKEVVNKEQIIEKDGQLRSMLKIVRPVQCREAEEFVESLIDNLEYLHYNLAPLLIILIYKELSPDLLRRFLECLNTKLKENTEYFLGQESIVCIFAILCAVYKYSYFEDHKIQSDKDLYIAVLCINIIDSNQNISKIKTDAFDALMESDESTFKIVKGIFHMSDNENSYVTEFNRILSILNGEDTPSRKLQYRMANQ</sequence>
<dbReference type="HOGENOM" id="CLU_1016366_0_0_1"/>
<dbReference type="GeneID" id="19881797"/>
<evidence type="ECO:0000313" key="2">
    <source>
        <dbReference type="Proteomes" id="UP000011082"/>
    </source>
</evidence>
<protein>
    <submittedName>
        <fullName evidence="1">Uncharacterized protein</fullName>
    </submittedName>
</protein>